<dbReference type="Proteomes" id="UP000192273">
    <property type="component" value="Chromosome"/>
</dbReference>
<evidence type="ECO:0000256" key="1">
    <source>
        <dbReference type="ARBA" id="ARBA00006464"/>
    </source>
</evidence>
<reference evidence="5 6" key="1">
    <citation type="submission" date="2017-03" db="EMBL/GenBank/DDBJ databases">
        <title>Genome Sequence of Roseovarius mucosus strain SMR3 Isolated from a culture of the Diatom Skeletonema marinoi.</title>
        <authorList>
            <person name="Topel M."/>
            <person name="Pinder M."/>
            <person name="Johansson O.N."/>
            <person name="Kourtchenko O."/>
            <person name="Godhe A."/>
            <person name="Clarke A.K."/>
        </authorList>
    </citation>
    <scope>NUCLEOTIDE SEQUENCE [LARGE SCALE GENOMIC DNA]</scope>
    <source>
        <strain evidence="5 6">SMR3</strain>
    </source>
</reference>
<keyword evidence="3" id="KW-0812">Transmembrane</keyword>
<evidence type="ECO:0000313" key="6">
    <source>
        <dbReference type="Proteomes" id="UP000192273"/>
    </source>
</evidence>
<feature type="domain" description="Bacterial sugar transferase" evidence="4">
    <location>
        <begin position="5"/>
        <end position="200"/>
    </location>
</feature>
<dbReference type="EMBL" id="CP020474">
    <property type="protein sequence ID" value="ARE82216.1"/>
    <property type="molecule type" value="Genomic_DNA"/>
</dbReference>
<dbReference type="PANTHER" id="PTHR30576">
    <property type="entry name" value="COLANIC BIOSYNTHESIS UDP-GLUCOSE LIPID CARRIER TRANSFERASE"/>
    <property type="match status" value="1"/>
</dbReference>
<feature type="transmembrane region" description="Helical" evidence="3">
    <location>
        <begin position="12"/>
        <end position="33"/>
    </location>
</feature>
<gene>
    <name evidence="5" type="primary">wcaJ</name>
    <name evidence="5" type="ORF">ROSMUCSMR3_00715</name>
</gene>
<comment type="similarity">
    <text evidence="1">Belongs to the bacterial sugar transferase family.</text>
</comment>
<dbReference type="PANTHER" id="PTHR30576:SF20">
    <property type="entry name" value="QUINOVOSAMINEPHOSPHOTRANSFERAE-RELATED"/>
    <property type="match status" value="1"/>
</dbReference>
<keyword evidence="2" id="KW-0270">Exopolysaccharide synthesis</keyword>
<evidence type="ECO:0000256" key="2">
    <source>
        <dbReference type="ARBA" id="ARBA00023169"/>
    </source>
</evidence>
<keyword evidence="3" id="KW-1133">Transmembrane helix</keyword>
<accession>A0A1V0RKI6</accession>
<proteinExistence type="inferred from homology"/>
<evidence type="ECO:0000259" key="4">
    <source>
        <dbReference type="Pfam" id="PF02397"/>
    </source>
</evidence>
<protein>
    <submittedName>
        <fullName evidence="5">UDP-glucose:undecaprenyl-phosphate glucose-1-phosphate transferase</fullName>
        <ecNumber evidence="5">2.7.8.31</ecNumber>
    </submittedName>
</protein>
<keyword evidence="6" id="KW-1185">Reference proteome</keyword>
<dbReference type="InterPro" id="IPR003362">
    <property type="entry name" value="Bact_transf"/>
</dbReference>
<keyword evidence="5" id="KW-0808">Transferase</keyword>
<sequence>MNPAKRAFDVGLALLLIVLLSPVMLVIAFLIAVCDGRPVFYLSERMKTPDTAFCLWKFRTMRVVENDAGVSSGYKQHRVTPLGRRLRATRLDELPQLLNVLRGDMSFVGPRPPLRCYVESCPEIYARVLEKRPGVTGLATLVYHRTEEKLLLACSCHESGESTYVTRCIPRKARLDLIWARHQSLCYDIRLIYQTVIRVFSRRRSYRVKRG</sequence>
<dbReference type="KEGG" id="rmm:ROSMUCSMR3_00715"/>
<evidence type="ECO:0000313" key="5">
    <source>
        <dbReference type="EMBL" id="ARE82216.1"/>
    </source>
</evidence>
<dbReference type="OrthoDB" id="9808602at2"/>
<dbReference type="EC" id="2.7.8.31" evidence="5"/>
<dbReference type="AlphaFoldDB" id="A0A1V0RKI6"/>
<organism evidence="5 6">
    <name type="scientific">Roseovarius mucosus</name>
    <dbReference type="NCBI Taxonomy" id="215743"/>
    <lineage>
        <taxon>Bacteria</taxon>
        <taxon>Pseudomonadati</taxon>
        <taxon>Pseudomonadota</taxon>
        <taxon>Alphaproteobacteria</taxon>
        <taxon>Rhodobacterales</taxon>
        <taxon>Roseobacteraceae</taxon>
        <taxon>Roseovarius</taxon>
    </lineage>
</organism>
<dbReference type="RefSeq" id="WP_081506472.1">
    <property type="nucleotide sequence ID" value="NZ_CP020474.1"/>
</dbReference>
<dbReference type="GO" id="GO:0000271">
    <property type="term" value="P:polysaccharide biosynthetic process"/>
    <property type="evidence" value="ECO:0007669"/>
    <property type="project" value="UniProtKB-KW"/>
</dbReference>
<dbReference type="GO" id="GO:0089702">
    <property type="term" value="F:undecaprenyl-phosphate glucose phosphotransferase activity"/>
    <property type="evidence" value="ECO:0007669"/>
    <property type="project" value="UniProtKB-EC"/>
</dbReference>
<evidence type="ECO:0000256" key="3">
    <source>
        <dbReference type="SAM" id="Phobius"/>
    </source>
</evidence>
<name>A0A1V0RKI6_9RHOB</name>
<keyword evidence="3" id="KW-0472">Membrane</keyword>
<dbReference type="Pfam" id="PF02397">
    <property type="entry name" value="Bac_transf"/>
    <property type="match status" value="1"/>
</dbReference>